<dbReference type="GO" id="GO:0005789">
    <property type="term" value="C:endoplasmic reticulum membrane"/>
    <property type="evidence" value="ECO:0007669"/>
    <property type="project" value="UniProtKB-SubCell"/>
</dbReference>
<feature type="chain" id="PRO_5008898247" description="Translocon-associated protein subunit delta" evidence="16">
    <location>
        <begin position="22"/>
        <end position="165"/>
    </location>
</feature>
<dbReference type="PANTHER" id="PTHR12731">
    <property type="entry name" value="TRANSLOCON-ASSOCIATED PROTEIN, DELTA SUBUNIT"/>
    <property type="match status" value="1"/>
</dbReference>
<evidence type="ECO:0000256" key="16">
    <source>
        <dbReference type="SAM" id="SignalP"/>
    </source>
</evidence>
<comment type="similarity">
    <text evidence="3">Belongs to the TRAP-delta family.</text>
</comment>
<evidence type="ECO:0000313" key="17">
    <source>
        <dbReference type="EMBL" id="GAU97582.1"/>
    </source>
</evidence>
<keyword evidence="12 15" id="KW-0472">Membrane</keyword>
<dbReference type="OrthoDB" id="10055808at2759"/>
<evidence type="ECO:0000256" key="14">
    <source>
        <dbReference type="ARBA" id="ARBA00031791"/>
    </source>
</evidence>
<dbReference type="STRING" id="947166.A0A1D1VBX7"/>
<keyword evidence="6" id="KW-1017">Isopeptide bond</keyword>
<keyword evidence="9" id="KW-0256">Endoplasmic reticulum</keyword>
<name>A0A1D1VBX7_RAMVA</name>
<dbReference type="EMBL" id="BDGG01000004">
    <property type="protein sequence ID" value="GAU97582.1"/>
    <property type="molecule type" value="Genomic_DNA"/>
</dbReference>
<evidence type="ECO:0000256" key="11">
    <source>
        <dbReference type="ARBA" id="ARBA00022989"/>
    </source>
</evidence>
<feature type="signal peptide" evidence="16">
    <location>
        <begin position="1"/>
        <end position="21"/>
    </location>
</feature>
<evidence type="ECO:0000256" key="12">
    <source>
        <dbReference type="ARBA" id="ARBA00023136"/>
    </source>
</evidence>
<dbReference type="PANTHER" id="PTHR12731:SF1">
    <property type="entry name" value="TRANSLOCON-ASSOCIATED PROTEIN SUBUNIT DELTA"/>
    <property type="match status" value="1"/>
</dbReference>
<evidence type="ECO:0000313" key="18">
    <source>
        <dbReference type="Proteomes" id="UP000186922"/>
    </source>
</evidence>
<evidence type="ECO:0000256" key="10">
    <source>
        <dbReference type="ARBA" id="ARBA00022843"/>
    </source>
</evidence>
<protein>
    <recommendedName>
        <fullName evidence="5">Translocon-associated protein subunit delta</fullName>
    </recommendedName>
    <alternativeName>
        <fullName evidence="14">Signal sequence receptor subunit delta</fullName>
    </alternativeName>
</protein>
<accession>A0A1D1VBX7</accession>
<evidence type="ECO:0000256" key="3">
    <source>
        <dbReference type="ARBA" id="ARBA00009294"/>
    </source>
</evidence>
<evidence type="ECO:0000256" key="1">
    <source>
        <dbReference type="ARBA" id="ARBA00002838"/>
    </source>
</evidence>
<evidence type="ECO:0000256" key="4">
    <source>
        <dbReference type="ARBA" id="ARBA00011819"/>
    </source>
</evidence>
<keyword evidence="10" id="KW-0832">Ubl conjugation</keyword>
<keyword evidence="8 16" id="KW-0732">Signal</keyword>
<keyword evidence="11 15" id="KW-1133">Transmembrane helix</keyword>
<comment type="subunit">
    <text evidence="4">Heterotetramer of TRAP-alpha, TRAP-beta, TRAP-delta and TRAP-gamma.</text>
</comment>
<reference evidence="17 18" key="1">
    <citation type="journal article" date="2016" name="Nat. Commun.">
        <title>Extremotolerant tardigrade genome and improved radiotolerance of human cultured cells by tardigrade-unique protein.</title>
        <authorList>
            <person name="Hashimoto T."/>
            <person name="Horikawa D.D."/>
            <person name="Saito Y."/>
            <person name="Kuwahara H."/>
            <person name="Kozuka-Hata H."/>
            <person name="Shin-I T."/>
            <person name="Minakuchi Y."/>
            <person name="Ohishi K."/>
            <person name="Motoyama A."/>
            <person name="Aizu T."/>
            <person name="Enomoto A."/>
            <person name="Kondo K."/>
            <person name="Tanaka S."/>
            <person name="Hara Y."/>
            <person name="Koshikawa S."/>
            <person name="Sagara H."/>
            <person name="Miura T."/>
            <person name="Yokobori S."/>
            <person name="Miyagawa K."/>
            <person name="Suzuki Y."/>
            <person name="Kubo T."/>
            <person name="Oyama M."/>
            <person name="Kohara Y."/>
            <person name="Fujiyama A."/>
            <person name="Arakawa K."/>
            <person name="Katayama T."/>
            <person name="Toyoda A."/>
            <person name="Kunieda T."/>
        </authorList>
    </citation>
    <scope>NUCLEOTIDE SEQUENCE [LARGE SCALE GENOMIC DNA]</scope>
    <source>
        <strain evidence="17 18">YOKOZUNA-1</strain>
    </source>
</reference>
<proteinExistence type="inferred from homology"/>
<evidence type="ECO:0000256" key="13">
    <source>
        <dbReference type="ARBA" id="ARBA00023157"/>
    </source>
</evidence>
<evidence type="ECO:0000256" key="7">
    <source>
        <dbReference type="ARBA" id="ARBA00022692"/>
    </source>
</evidence>
<evidence type="ECO:0000256" key="5">
    <source>
        <dbReference type="ARBA" id="ARBA00014387"/>
    </source>
</evidence>
<keyword evidence="7 15" id="KW-0812">Transmembrane</keyword>
<evidence type="ECO:0000256" key="6">
    <source>
        <dbReference type="ARBA" id="ARBA00022499"/>
    </source>
</evidence>
<dbReference type="AlphaFoldDB" id="A0A1D1VBX7"/>
<feature type="transmembrane region" description="Helical" evidence="15">
    <location>
        <begin position="134"/>
        <end position="158"/>
    </location>
</feature>
<organism evidence="17 18">
    <name type="scientific">Ramazzottius varieornatus</name>
    <name type="common">Water bear</name>
    <name type="synonym">Tardigrade</name>
    <dbReference type="NCBI Taxonomy" id="947166"/>
    <lineage>
        <taxon>Eukaryota</taxon>
        <taxon>Metazoa</taxon>
        <taxon>Ecdysozoa</taxon>
        <taxon>Tardigrada</taxon>
        <taxon>Eutardigrada</taxon>
        <taxon>Parachela</taxon>
        <taxon>Hypsibioidea</taxon>
        <taxon>Ramazzottiidae</taxon>
        <taxon>Ramazzottius</taxon>
    </lineage>
</organism>
<keyword evidence="13" id="KW-1015">Disulfide bond</keyword>
<comment type="subcellular location">
    <subcellularLocation>
        <location evidence="2">Endoplasmic reticulum membrane</location>
        <topology evidence="2">Single-pass type I membrane protein</topology>
    </subcellularLocation>
</comment>
<dbReference type="Proteomes" id="UP000186922">
    <property type="component" value="Unassembled WGS sequence"/>
</dbReference>
<comment type="function">
    <text evidence="1">TRAP proteins are part of a complex whose function is to bind calcium to the ER membrane and thereby regulate the retention of ER resident proteins.</text>
</comment>
<dbReference type="InterPro" id="IPR008855">
    <property type="entry name" value="TRAP-delta"/>
</dbReference>
<evidence type="ECO:0000256" key="8">
    <source>
        <dbReference type="ARBA" id="ARBA00022729"/>
    </source>
</evidence>
<keyword evidence="18" id="KW-1185">Reference proteome</keyword>
<comment type="caution">
    <text evidence="17">The sequence shown here is derived from an EMBL/GenBank/DDBJ whole genome shotgun (WGS) entry which is preliminary data.</text>
</comment>
<evidence type="ECO:0000256" key="2">
    <source>
        <dbReference type="ARBA" id="ARBA00004115"/>
    </source>
</evidence>
<sequence>MMRLLFLLLALALALSQLVTAESSCSGAEVKGKVMSTFDAATSQYTTVVADLELKCKGGVPDGFALYAEHNGKLYSAAQSKEDSSKFQVSVSEETAKMPSSSLSLRIFDEEGYQQMRKGATANPLSTLTHSVRYPYSGFGINSELIVITLGAIGVYLAHGIRSRM</sequence>
<gene>
    <name evidence="17" type="primary">RvY_08856-1</name>
    <name evidence="17" type="synonym">RvY_08856.1</name>
    <name evidence="17" type="ORF">RvY_08856</name>
</gene>
<evidence type="ECO:0000256" key="9">
    <source>
        <dbReference type="ARBA" id="ARBA00022824"/>
    </source>
</evidence>
<dbReference type="Pfam" id="PF05404">
    <property type="entry name" value="TRAP-delta"/>
    <property type="match status" value="1"/>
</dbReference>
<evidence type="ECO:0000256" key="15">
    <source>
        <dbReference type="SAM" id="Phobius"/>
    </source>
</evidence>